<name>A0A7C9MHW1_9RHOB</name>
<protein>
    <submittedName>
        <fullName evidence="3">Uncharacterized protein</fullName>
    </submittedName>
</protein>
<evidence type="ECO:0000313" key="4">
    <source>
        <dbReference type="Proteomes" id="UP000480350"/>
    </source>
</evidence>
<evidence type="ECO:0000256" key="2">
    <source>
        <dbReference type="SAM" id="Phobius"/>
    </source>
</evidence>
<keyword evidence="4" id="KW-1185">Reference proteome</keyword>
<keyword evidence="2" id="KW-1133">Transmembrane helix</keyword>
<keyword evidence="2" id="KW-0812">Transmembrane</keyword>
<proteinExistence type="predicted"/>
<dbReference type="RefSeq" id="WP_160765208.1">
    <property type="nucleotide sequence ID" value="NZ_WUPT01000003.1"/>
</dbReference>
<comment type="caution">
    <text evidence="3">The sequence shown here is derived from an EMBL/GenBank/DDBJ whole genome shotgun (WGS) entry which is preliminary data.</text>
</comment>
<accession>A0A7C9MHW1</accession>
<reference evidence="3 4" key="2">
    <citation type="submission" date="2020-03" db="EMBL/GenBank/DDBJ databases">
        <title>Kangsaoukella pontilimi gen. nov., sp. nov., a new member of the family Rhodobacteraceae isolated from a tidal mudflat.</title>
        <authorList>
            <person name="Kim I.S."/>
        </authorList>
    </citation>
    <scope>NUCLEOTIDE SEQUENCE [LARGE SCALE GENOMIC DNA]</scope>
    <source>
        <strain evidence="3 4">GH1-50</strain>
    </source>
</reference>
<feature type="transmembrane region" description="Helical" evidence="2">
    <location>
        <begin position="62"/>
        <end position="83"/>
    </location>
</feature>
<evidence type="ECO:0000313" key="3">
    <source>
        <dbReference type="EMBL" id="MXQ09276.1"/>
    </source>
</evidence>
<sequence length="343" mass="37225">MSDTPPKPPVDLGIYSRLNARAGLDAAERIALALSAVWFLGCAVFLLSVGLGNGTELGPLRFLVAVLAVVMPVALIWIAAIAVKSARVMRDESERLQASMDAMRQLYVGQAQMAATAMTPGVERKIDALTEAQKRTEHALTEFVSIRSGAEQPAPQRPVAEPQRNPVQSGGDQPDLALGTPAEIFGNPVSTEDFIVALNFPETAEDRAGFDALRRALADRRAARLITASQDILTLLSQDGIYMDDLTPDRARPEVWRRFAEGERGRAISGLGGVRDRSSLALSAARMRQDSIFRDAAHHFLRTFDQTLAQVIGGLSDQEVIMLTNTRTARAFMLLGRVAGMFD</sequence>
<feature type="transmembrane region" description="Helical" evidence="2">
    <location>
        <begin position="30"/>
        <end position="50"/>
    </location>
</feature>
<reference evidence="3 4" key="1">
    <citation type="submission" date="2019-12" db="EMBL/GenBank/DDBJ databases">
        <authorList>
            <person name="Lee S.D."/>
        </authorList>
    </citation>
    <scope>NUCLEOTIDE SEQUENCE [LARGE SCALE GENOMIC DNA]</scope>
    <source>
        <strain evidence="3 4">GH1-50</strain>
    </source>
</reference>
<keyword evidence="2" id="KW-0472">Membrane</keyword>
<dbReference type="AlphaFoldDB" id="A0A7C9MHW1"/>
<gene>
    <name evidence="3" type="ORF">GQ651_15635</name>
</gene>
<feature type="region of interest" description="Disordered" evidence="1">
    <location>
        <begin position="145"/>
        <end position="183"/>
    </location>
</feature>
<dbReference type="EMBL" id="WUPT01000003">
    <property type="protein sequence ID" value="MXQ09276.1"/>
    <property type="molecule type" value="Genomic_DNA"/>
</dbReference>
<organism evidence="3 4">
    <name type="scientific">Kangsaoukella pontilimi</name>
    <dbReference type="NCBI Taxonomy" id="2691042"/>
    <lineage>
        <taxon>Bacteria</taxon>
        <taxon>Pseudomonadati</taxon>
        <taxon>Pseudomonadota</taxon>
        <taxon>Alphaproteobacteria</taxon>
        <taxon>Rhodobacterales</taxon>
        <taxon>Paracoccaceae</taxon>
        <taxon>Kangsaoukella</taxon>
    </lineage>
</organism>
<evidence type="ECO:0000256" key="1">
    <source>
        <dbReference type="SAM" id="MobiDB-lite"/>
    </source>
</evidence>
<dbReference type="Proteomes" id="UP000480350">
    <property type="component" value="Unassembled WGS sequence"/>
</dbReference>